<reference evidence="1" key="1">
    <citation type="submission" date="2021-01" db="EMBL/GenBank/DDBJ databases">
        <title>Whole genome shotgun sequence of Rhizocola hellebori NBRC 109834.</title>
        <authorList>
            <person name="Komaki H."/>
            <person name="Tamura T."/>
        </authorList>
    </citation>
    <scope>NUCLEOTIDE SEQUENCE</scope>
    <source>
        <strain evidence="1">NBRC 109834</strain>
    </source>
</reference>
<accession>A0A8J3Q3V3</accession>
<sequence>MNVVRLAPGCADRDLLVSQVYRLSGAVGDCEVGAILPDASTRRPVEHGDRESYRATTATPSPALVEVIRPPAPMLNAATHHHRGQSTAKGRRRARESLAGAALDHGAEFLFAHSSPADGLTSTVYPGTTLRPGLHVDNRDNKPLRTRLRSRRRMGLNLGPGSRWLLVCFPDILTIAQTLGRDQDRVPGNDEFGEFVDSRRHDVTCVWIPVQPGEAYVAPTDLVGHDGGTLGSQESTIYFFLGSWARAA</sequence>
<evidence type="ECO:0000313" key="1">
    <source>
        <dbReference type="EMBL" id="GIH02959.1"/>
    </source>
</evidence>
<name>A0A8J3Q3V3_9ACTN</name>
<keyword evidence="2" id="KW-1185">Reference proteome</keyword>
<organism evidence="1 2">
    <name type="scientific">Rhizocola hellebori</name>
    <dbReference type="NCBI Taxonomy" id="1392758"/>
    <lineage>
        <taxon>Bacteria</taxon>
        <taxon>Bacillati</taxon>
        <taxon>Actinomycetota</taxon>
        <taxon>Actinomycetes</taxon>
        <taxon>Micromonosporales</taxon>
        <taxon>Micromonosporaceae</taxon>
        <taxon>Rhizocola</taxon>
    </lineage>
</organism>
<comment type="caution">
    <text evidence="1">The sequence shown here is derived from an EMBL/GenBank/DDBJ whole genome shotgun (WGS) entry which is preliminary data.</text>
</comment>
<dbReference type="AlphaFoldDB" id="A0A8J3Q3V3"/>
<dbReference type="RefSeq" id="WP_203906891.1">
    <property type="nucleotide sequence ID" value="NZ_BONY01000005.1"/>
</dbReference>
<evidence type="ECO:0000313" key="2">
    <source>
        <dbReference type="Proteomes" id="UP000612899"/>
    </source>
</evidence>
<gene>
    <name evidence="1" type="ORF">Rhe02_10260</name>
</gene>
<dbReference type="EMBL" id="BONY01000005">
    <property type="protein sequence ID" value="GIH02959.1"/>
    <property type="molecule type" value="Genomic_DNA"/>
</dbReference>
<protein>
    <submittedName>
        <fullName evidence="1">Uncharacterized protein</fullName>
    </submittedName>
</protein>
<dbReference type="Proteomes" id="UP000612899">
    <property type="component" value="Unassembled WGS sequence"/>
</dbReference>
<proteinExistence type="predicted"/>